<keyword evidence="3" id="KW-1185">Reference proteome</keyword>
<sequence>MTYVSKPICDGPTRGSPYTKPTGADAAPSAPVLPVEESNQLSRPTLKEGPGTRNAGPDAMKNWQSREGGRATEEQRTEAMTEGVAKPDGNKKTWRRRVAERTSRRPRRRNVNPSQPRFRRSVALSGAFT</sequence>
<gene>
    <name evidence="2" type="ORF">NDU88_003166</name>
</gene>
<protein>
    <submittedName>
        <fullName evidence="2">Uncharacterized protein</fullName>
    </submittedName>
</protein>
<feature type="compositionally biased region" description="Basic and acidic residues" evidence="1">
    <location>
        <begin position="67"/>
        <end position="79"/>
    </location>
</feature>
<evidence type="ECO:0000313" key="2">
    <source>
        <dbReference type="EMBL" id="KAJ1207776.1"/>
    </source>
</evidence>
<feature type="region of interest" description="Disordered" evidence="1">
    <location>
        <begin position="1"/>
        <end position="129"/>
    </location>
</feature>
<name>A0AAV7W4V2_PLEWA</name>
<dbReference type="Proteomes" id="UP001066276">
    <property type="component" value="Chromosome 1_2"/>
</dbReference>
<dbReference type="EMBL" id="JANPWB010000002">
    <property type="protein sequence ID" value="KAJ1207776.1"/>
    <property type="molecule type" value="Genomic_DNA"/>
</dbReference>
<comment type="caution">
    <text evidence="2">The sequence shown here is derived from an EMBL/GenBank/DDBJ whole genome shotgun (WGS) entry which is preliminary data.</text>
</comment>
<accession>A0AAV7W4V2</accession>
<dbReference type="AlphaFoldDB" id="A0AAV7W4V2"/>
<reference evidence="2" key="1">
    <citation type="journal article" date="2022" name="bioRxiv">
        <title>Sequencing and chromosome-scale assembly of the giantPleurodeles waltlgenome.</title>
        <authorList>
            <person name="Brown T."/>
            <person name="Elewa A."/>
            <person name="Iarovenko S."/>
            <person name="Subramanian E."/>
            <person name="Araus A.J."/>
            <person name="Petzold A."/>
            <person name="Susuki M."/>
            <person name="Suzuki K.-i.T."/>
            <person name="Hayashi T."/>
            <person name="Toyoda A."/>
            <person name="Oliveira C."/>
            <person name="Osipova E."/>
            <person name="Leigh N.D."/>
            <person name="Simon A."/>
            <person name="Yun M.H."/>
        </authorList>
    </citation>
    <scope>NUCLEOTIDE SEQUENCE</scope>
    <source>
        <strain evidence="2">20211129_DDA</strain>
        <tissue evidence="2">Liver</tissue>
    </source>
</reference>
<evidence type="ECO:0000313" key="3">
    <source>
        <dbReference type="Proteomes" id="UP001066276"/>
    </source>
</evidence>
<evidence type="ECO:0000256" key="1">
    <source>
        <dbReference type="SAM" id="MobiDB-lite"/>
    </source>
</evidence>
<proteinExistence type="predicted"/>
<organism evidence="2 3">
    <name type="scientific">Pleurodeles waltl</name>
    <name type="common">Iberian ribbed newt</name>
    <dbReference type="NCBI Taxonomy" id="8319"/>
    <lineage>
        <taxon>Eukaryota</taxon>
        <taxon>Metazoa</taxon>
        <taxon>Chordata</taxon>
        <taxon>Craniata</taxon>
        <taxon>Vertebrata</taxon>
        <taxon>Euteleostomi</taxon>
        <taxon>Amphibia</taxon>
        <taxon>Batrachia</taxon>
        <taxon>Caudata</taxon>
        <taxon>Salamandroidea</taxon>
        <taxon>Salamandridae</taxon>
        <taxon>Pleurodelinae</taxon>
        <taxon>Pleurodeles</taxon>
    </lineage>
</organism>